<dbReference type="Proteomes" id="UP001155483">
    <property type="component" value="Unassembled WGS sequence"/>
</dbReference>
<dbReference type="AlphaFoldDB" id="A0A9X2XYZ7"/>
<gene>
    <name evidence="2" type="ORF">OCK74_19175</name>
</gene>
<proteinExistence type="predicted"/>
<comment type="caution">
    <text evidence="2">The sequence shown here is derived from an EMBL/GenBank/DDBJ whole genome shotgun (WGS) entry which is preliminary data.</text>
</comment>
<reference evidence="2" key="1">
    <citation type="submission" date="2022-09" db="EMBL/GenBank/DDBJ databases">
        <authorList>
            <person name="Yuan C."/>
            <person name="Ke Z."/>
        </authorList>
    </citation>
    <scope>NUCLEOTIDE SEQUENCE</scope>
    <source>
        <strain evidence="2">LB-8</strain>
    </source>
</reference>
<evidence type="ECO:0000313" key="2">
    <source>
        <dbReference type="EMBL" id="MCU7551252.1"/>
    </source>
</evidence>
<feature type="compositionally biased region" description="Basic and acidic residues" evidence="1">
    <location>
        <begin position="52"/>
        <end position="65"/>
    </location>
</feature>
<dbReference type="EMBL" id="JAOTIF010000019">
    <property type="protein sequence ID" value="MCU7551252.1"/>
    <property type="molecule type" value="Genomic_DNA"/>
</dbReference>
<accession>A0A9X2XYZ7</accession>
<keyword evidence="3" id="KW-1185">Reference proteome</keyword>
<feature type="compositionally biased region" description="Basic and acidic residues" evidence="1">
    <location>
        <begin position="22"/>
        <end position="41"/>
    </location>
</feature>
<dbReference type="RefSeq" id="WP_279298691.1">
    <property type="nucleotide sequence ID" value="NZ_JAOTIF010000019.1"/>
</dbReference>
<protein>
    <submittedName>
        <fullName evidence="2">Uncharacterized protein</fullName>
    </submittedName>
</protein>
<evidence type="ECO:0000256" key="1">
    <source>
        <dbReference type="SAM" id="MobiDB-lite"/>
    </source>
</evidence>
<organism evidence="2 3">
    <name type="scientific">Paraflavisolibacter caeni</name>
    <dbReference type="NCBI Taxonomy" id="2982496"/>
    <lineage>
        <taxon>Bacteria</taxon>
        <taxon>Pseudomonadati</taxon>
        <taxon>Bacteroidota</taxon>
        <taxon>Chitinophagia</taxon>
        <taxon>Chitinophagales</taxon>
        <taxon>Chitinophagaceae</taxon>
        <taxon>Paraflavisolibacter</taxon>
    </lineage>
</organism>
<name>A0A9X2XYZ7_9BACT</name>
<sequence>MDIERNDEEENELKISKPPGSEPEKKKDKALTEPHFTEVENAHASGLGSMGRSDEKVKDKEKGAGEGEAVY</sequence>
<evidence type="ECO:0000313" key="3">
    <source>
        <dbReference type="Proteomes" id="UP001155483"/>
    </source>
</evidence>
<feature type="compositionally biased region" description="Acidic residues" evidence="1">
    <location>
        <begin position="1"/>
        <end position="11"/>
    </location>
</feature>
<reference evidence="2" key="2">
    <citation type="submission" date="2023-04" db="EMBL/GenBank/DDBJ databases">
        <title>Paracnuella aquatica gen. nov., sp. nov., a member of the family Chitinophagaceae isolated from a hot spring.</title>
        <authorList>
            <person name="Wang C."/>
        </authorList>
    </citation>
    <scope>NUCLEOTIDE SEQUENCE</scope>
    <source>
        <strain evidence="2">LB-8</strain>
    </source>
</reference>
<feature type="region of interest" description="Disordered" evidence="1">
    <location>
        <begin position="1"/>
        <end position="71"/>
    </location>
</feature>